<feature type="transmembrane region" description="Helical" evidence="10">
    <location>
        <begin position="84"/>
        <end position="103"/>
    </location>
</feature>
<dbReference type="EMBL" id="SOZI01000199">
    <property type="protein sequence ID" value="TNY17472.1"/>
    <property type="molecule type" value="Genomic_DNA"/>
</dbReference>
<dbReference type="SUPFAM" id="SSF58038">
    <property type="entry name" value="SNARE fusion complex"/>
    <property type="match status" value="1"/>
</dbReference>
<evidence type="ECO:0000256" key="10">
    <source>
        <dbReference type="SAM" id="Phobius"/>
    </source>
</evidence>
<dbReference type="AlphaFoldDB" id="A0A5C5FMI0"/>
<dbReference type="Gene3D" id="1.20.5.110">
    <property type="match status" value="1"/>
</dbReference>
<name>A0A5C5FMI0_9BASI</name>
<keyword evidence="13" id="KW-1185">Reference proteome</keyword>
<dbReference type="OrthoDB" id="3063237at2759"/>
<sequence length="113" mass="12039">MSGWGRGKTTQQSSEADLEAQNDQHLNDLHSKISALRGVTSDIYQDSRAQNSLLDGTSNAFDSFKTSLSNTTSRFTRSVQTGSGAGRIQLGIVLGFVALFLLYKVATRGGGAP</sequence>
<evidence type="ECO:0000256" key="8">
    <source>
        <dbReference type="ARBA" id="ARBA00046280"/>
    </source>
</evidence>
<evidence type="ECO:0000313" key="13">
    <source>
        <dbReference type="Proteomes" id="UP000311382"/>
    </source>
</evidence>
<keyword evidence="6" id="KW-0333">Golgi apparatus</keyword>
<evidence type="ECO:0000256" key="9">
    <source>
        <dbReference type="SAM" id="MobiDB-lite"/>
    </source>
</evidence>
<dbReference type="GO" id="GO:0000139">
    <property type="term" value="C:Golgi membrane"/>
    <property type="evidence" value="ECO:0007669"/>
    <property type="project" value="UniProtKB-SubCell"/>
</dbReference>
<organism evidence="12 13">
    <name type="scientific">Rhodotorula diobovata</name>
    <dbReference type="NCBI Taxonomy" id="5288"/>
    <lineage>
        <taxon>Eukaryota</taxon>
        <taxon>Fungi</taxon>
        <taxon>Dikarya</taxon>
        <taxon>Basidiomycota</taxon>
        <taxon>Pucciniomycotina</taxon>
        <taxon>Microbotryomycetes</taxon>
        <taxon>Sporidiobolales</taxon>
        <taxon>Sporidiobolaceae</taxon>
        <taxon>Rhodotorula</taxon>
    </lineage>
</organism>
<dbReference type="PANTHER" id="PTHR12791">
    <property type="entry name" value="GOLGI SNARE BET1-RELATED"/>
    <property type="match status" value="1"/>
</dbReference>
<feature type="domain" description="T-SNARE coiled-coil homology" evidence="11">
    <location>
        <begin position="16"/>
        <end position="78"/>
    </location>
</feature>
<dbReference type="InterPro" id="IPR000727">
    <property type="entry name" value="T_SNARE_dom"/>
</dbReference>
<evidence type="ECO:0000256" key="3">
    <source>
        <dbReference type="ARBA" id="ARBA00022692"/>
    </source>
</evidence>
<keyword evidence="4" id="KW-0653">Protein transport</keyword>
<keyword evidence="7 10" id="KW-0472">Membrane</keyword>
<dbReference type="GO" id="GO:0015031">
    <property type="term" value="P:protein transport"/>
    <property type="evidence" value="ECO:0007669"/>
    <property type="project" value="UniProtKB-KW"/>
</dbReference>
<keyword evidence="5 10" id="KW-1133">Transmembrane helix</keyword>
<keyword evidence="2" id="KW-0813">Transport</keyword>
<evidence type="ECO:0000256" key="7">
    <source>
        <dbReference type="ARBA" id="ARBA00023136"/>
    </source>
</evidence>
<evidence type="ECO:0000256" key="1">
    <source>
        <dbReference type="ARBA" id="ARBA00004394"/>
    </source>
</evidence>
<protein>
    <recommendedName>
        <fullName evidence="11">t-SNARE coiled-coil homology domain-containing protein</fullName>
    </recommendedName>
</protein>
<evidence type="ECO:0000256" key="5">
    <source>
        <dbReference type="ARBA" id="ARBA00022989"/>
    </source>
</evidence>
<evidence type="ECO:0000259" key="11">
    <source>
        <dbReference type="PROSITE" id="PS50192"/>
    </source>
</evidence>
<dbReference type="InterPro" id="IPR039899">
    <property type="entry name" value="BET1_SNARE"/>
</dbReference>
<dbReference type="Proteomes" id="UP000311382">
    <property type="component" value="Unassembled WGS sequence"/>
</dbReference>
<feature type="region of interest" description="Disordered" evidence="9">
    <location>
        <begin position="1"/>
        <end position="24"/>
    </location>
</feature>
<evidence type="ECO:0000256" key="2">
    <source>
        <dbReference type="ARBA" id="ARBA00022448"/>
    </source>
</evidence>
<dbReference type="PROSITE" id="PS50192">
    <property type="entry name" value="T_SNARE"/>
    <property type="match status" value="1"/>
</dbReference>
<evidence type="ECO:0000313" key="12">
    <source>
        <dbReference type="EMBL" id="TNY17472.1"/>
    </source>
</evidence>
<comment type="subcellular location">
    <subcellularLocation>
        <location evidence="8">Endomembrane system</location>
        <topology evidence="8">Single-pass type IV membrane protein</topology>
    </subcellularLocation>
    <subcellularLocation>
        <location evidence="1">Golgi apparatus membrane</location>
    </subcellularLocation>
</comment>
<dbReference type="STRING" id="5288.A0A5C5FMI0"/>
<reference evidence="12 13" key="1">
    <citation type="submission" date="2019-03" db="EMBL/GenBank/DDBJ databases">
        <title>Rhodosporidium diobovatum UCD-FST 08-225 genome sequencing, assembly, and annotation.</title>
        <authorList>
            <person name="Fakankun I.U."/>
            <person name="Fristensky B."/>
            <person name="Levin D.B."/>
        </authorList>
    </citation>
    <scope>NUCLEOTIDE SEQUENCE [LARGE SCALE GENOMIC DNA]</scope>
    <source>
        <strain evidence="12 13">UCD-FST 08-225</strain>
    </source>
</reference>
<dbReference type="CDD" id="cd15853">
    <property type="entry name" value="SNARE_Bet1"/>
    <property type="match status" value="1"/>
</dbReference>
<accession>A0A5C5FMI0</accession>
<keyword evidence="3 10" id="KW-0812">Transmembrane</keyword>
<evidence type="ECO:0000256" key="4">
    <source>
        <dbReference type="ARBA" id="ARBA00022927"/>
    </source>
</evidence>
<comment type="caution">
    <text evidence="12">The sequence shown here is derived from an EMBL/GenBank/DDBJ whole genome shotgun (WGS) entry which is preliminary data.</text>
</comment>
<evidence type="ECO:0000256" key="6">
    <source>
        <dbReference type="ARBA" id="ARBA00023034"/>
    </source>
</evidence>
<gene>
    <name evidence="12" type="ORF">DMC30DRAFT_419748</name>
</gene>
<proteinExistence type="predicted"/>